<evidence type="ECO:0000313" key="12">
    <source>
        <dbReference type="Proteomes" id="UP000648187"/>
    </source>
</evidence>
<evidence type="ECO:0000313" key="11">
    <source>
        <dbReference type="EMBL" id="KAF9410046.1"/>
    </source>
</evidence>
<evidence type="ECO:0000256" key="6">
    <source>
        <dbReference type="ARBA" id="ARBA00022835"/>
    </source>
</evidence>
<comment type="similarity">
    <text evidence="3">Belongs to the RNase PH family.</text>
</comment>
<dbReference type="GO" id="GO:0034475">
    <property type="term" value="P:U4 snRNA 3'-end processing"/>
    <property type="evidence" value="ECO:0007669"/>
    <property type="project" value="TreeGrafter"/>
</dbReference>
<dbReference type="GO" id="GO:0005730">
    <property type="term" value="C:nucleolus"/>
    <property type="evidence" value="ECO:0007669"/>
    <property type="project" value="UniProtKB-SubCell"/>
</dbReference>
<evidence type="ECO:0000256" key="9">
    <source>
        <dbReference type="ARBA" id="ARBA00030617"/>
    </source>
</evidence>
<keyword evidence="8" id="KW-0539">Nucleus</keyword>
<accession>A0A835G8W9</accession>
<keyword evidence="5" id="KW-0698">rRNA processing</keyword>
<dbReference type="Proteomes" id="UP000648187">
    <property type="component" value="Unassembled WGS sequence"/>
</dbReference>
<keyword evidence="7" id="KW-0694">RNA-binding</keyword>
<keyword evidence="12" id="KW-1185">Reference proteome</keyword>
<evidence type="ECO:0000256" key="4">
    <source>
        <dbReference type="ARBA" id="ARBA00022490"/>
    </source>
</evidence>
<comment type="caution">
    <text evidence="11">The sequence shown here is derived from an EMBL/GenBank/DDBJ whole genome shotgun (WGS) entry which is preliminary data.</text>
</comment>
<dbReference type="GO" id="GO:0071035">
    <property type="term" value="P:nuclear polyadenylation-dependent rRNA catabolic process"/>
    <property type="evidence" value="ECO:0007669"/>
    <property type="project" value="TreeGrafter"/>
</dbReference>
<dbReference type="PANTHER" id="PTHR11097">
    <property type="entry name" value="EXOSOME COMPLEX EXONUCLEASE RIBOSOMAL RNA PROCESSING PROTEIN"/>
    <property type="match status" value="1"/>
</dbReference>
<reference evidence="11" key="1">
    <citation type="submission" date="2020-08" db="EMBL/GenBank/DDBJ databases">
        <title>Spodoptera exigua strain:BAW_Kor-Di-RS1 Genome sequencing and assembly.</title>
        <authorList>
            <person name="Kim J."/>
            <person name="Nam H.Y."/>
            <person name="Kwon M."/>
            <person name="Choi J.H."/>
            <person name="Cho S.R."/>
            <person name="Kim G.-H."/>
        </authorList>
    </citation>
    <scope>NUCLEOTIDE SEQUENCE</scope>
    <source>
        <strain evidence="11">BAW_Kor-Di-RS1</strain>
        <tissue evidence="11">Whole-body</tissue>
    </source>
</reference>
<evidence type="ECO:0000256" key="5">
    <source>
        <dbReference type="ARBA" id="ARBA00022552"/>
    </source>
</evidence>
<dbReference type="GO" id="GO:0071028">
    <property type="term" value="P:nuclear mRNA surveillance"/>
    <property type="evidence" value="ECO:0007669"/>
    <property type="project" value="TreeGrafter"/>
</dbReference>
<dbReference type="InterPro" id="IPR027408">
    <property type="entry name" value="PNPase/RNase_PH_dom_sf"/>
</dbReference>
<evidence type="ECO:0000256" key="8">
    <source>
        <dbReference type="ARBA" id="ARBA00023242"/>
    </source>
</evidence>
<dbReference type="GO" id="GO:0071038">
    <property type="term" value="P:TRAMP-dependent tRNA surveillance pathway"/>
    <property type="evidence" value="ECO:0007669"/>
    <property type="project" value="TreeGrafter"/>
</dbReference>
<keyword evidence="4" id="KW-0963">Cytoplasm</keyword>
<name>A0A835G8W9_SPOEX</name>
<dbReference type="AlphaFoldDB" id="A0A835G8W9"/>
<dbReference type="Gene3D" id="3.30.230.70">
    <property type="entry name" value="GHMP Kinase, N-terminal domain"/>
    <property type="match status" value="2"/>
</dbReference>
<organism evidence="11 12">
    <name type="scientific">Spodoptera exigua</name>
    <name type="common">Beet armyworm</name>
    <name type="synonym">Noctua fulgens</name>
    <dbReference type="NCBI Taxonomy" id="7107"/>
    <lineage>
        <taxon>Eukaryota</taxon>
        <taxon>Metazoa</taxon>
        <taxon>Ecdysozoa</taxon>
        <taxon>Arthropoda</taxon>
        <taxon>Hexapoda</taxon>
        <taxon>Insecta</taxon>
        <taxon>Pterygota</taxon>
        <taxon>Neoptera</taxon>
        <taxon>Endopterygota</taxon>
        <taxon>Lepidoptera</taxon>
        <taxon>Glossata</taxon>
        <taxon>Ditrysia</taxon>
        <taxon>Noctuoidea</taxon>
        <taxon>Noctuidae</taxon>
        <taxon>Amphipyrinae</taxon>
        <taxon>Spodoptera</taxon>
    </lineage>
</organism>
<evidence type="ECO:0000256" key="7">
    <source>
        <dbReference type="ARBA" id="ARBA00022884"/>
    </source>
</evidence>
<evidence type="ECO:0000256" key="1">
    <source>
        <dbReference type="ARBA" id="ARBA00004496"/>
    </source>
</evidence>
<sequence>MADIYKLIHPVKYFNDYLSRNIRPDGRGFHEQRNIKLNVNSIKAADASSVVKCGNTTVVCGIKLELATPKAEEPDMGFLVTNVELPALCSSKFRPVTLPTVTYDPETEEISVDTSVRTKLKVHGLPVASSFALYKHLQNTIVLADPSAYEEEMCGGIGANLILCYNKGFLCGSHKFGCCNLPKECEEMAFKIAKEKTQLVEEVVEVCIKNYELEKNK</sequence>
<dbReference type="InterPro" id="IPR020568">
    <property type="entry name" value="Ribosomal_Su5_D2-typ_SF"/>
</dbReference>
<comment type="subcellular location">
    <subcellularLocation>
        <location evidence="1">Cytoplasm</location>
    </subcellularLocation>
    <subcellularLocation>
        <location evidence="2">Nucleus</location>
        <location evidence="2">Nucleolus</location>
    </subcellularLocation>
</comment>
<dbReference type="InterPro" id="IPR001247">
    <property type="entry name" value="ExoRNase_PH_dom1"/>
</dbReference>
<evidence type="ECO:0000259" key="10">
    <source>
        <dbReference type="Pfam" id="PF01138"/>
    </source>
</evidence>
<proteinExistence type="inferred from homology"/>
<dbReference type="SUPFAM" id="SSF55666">
    <property type="entry name" value="Ribonuclease PH domain 2-like"/>
    <property type="match status" value="1"/>
</dbReference>
<dbReference type="InterPro" id="IPR050590">
    <property type="entry name" value="Exosome_comp_Rrp42_subfam"/>
</dbReference>
<gene>
    <name evidence="11" type="ORF">HW555_010763</name>
</gene>
<dbReference type="GO" id="GO:0000176">
    <property type="term" value="C:nuclear exosome (RNase complex)"/>
    <property type="evidence" value="ECO:0007669"/>
    <property type="project" value="TreeGrafter"/>
</dbReference>
<dbReference type="GO" id="GO:0000467">
    <property type="term" value="P:exonucleolytic trimming to generate mature 3'-end of 5.8S rRNA from tricistronic rRNA transcript (SSU-rRNA, 5.8S rRNA, LSU-rRNA)"/>
    <property type="evidence" value="ECO:0007669"/>
    <property type="project" value="TreeGrafter"/>
</dbReference>
<dbReference type="InterPro" id="IPR036345">
    <property type="entry name" value="ExoRNase_PH_dom2_sf"/>
</dbReference>
<dbReference type="GO" id="GO:0034476">
    <property type="term" value="P:U5 snRNA 3'-end processing"/>
    <property type="evidence" value="ECO:0007669"/>
    <property type="project" value="TreeGrafter"/>
</dbReference>
<dbReference type="PANTHER" id="PTHR11097:SF9">
    <property type="entry name" value="EXOSOME COMPLEX COMPONENT RRP43"/>
    <property type="match status" value="1"/>
</dbReference>
<dbReference type="EMBL" id="JACKWZ010000281">
    <property type="protein sequence ID" value="KAF9410046.1"/>
    <property type="molecule type" value="Genomic_DNA"/>
</dbReference>
<keyword evidence="6" id="KW-0271">Exosome</keyword>
<evidence type="ECO:0000256" key="3">
    <source>
        <dbReference type="ARBA" id="ARBA00006678"/>
    </source>
</evidence>
<dbReference type="Pfam" id="PF01138">
    <property type="entry name" value="RNase_PH"/>
    <property type="match status" value="1"/>
</dbReference>
<dbReference type="GO" id="GO:0034473">
    <property type="term" value="P:U1 snRNA 3'-end processing"/>
    <property type="evidence" value="ECO:0007669"/>
    <property type="project" value="TreeGrafter"/>
</dbReference>
<protein>
    <recommendedName>
        <fullName evidence="9">Ribosomal RNA-processing protein 43</fullName>
    </recommendedName>
</protein>
<dbReference type="GO" id="GO:0016075">
    <property type="term" value="P:rRNA catabolic process"/>
    <property type="evidence" value="ECO:0007669"/>
    <property type="project" value="TreeGrafter"/>
</dbReference>
<evidence type="ECO:0000256" key="2">
    <source>
        <dbReference type="ARBA" id="ARBA00004604"/>
    </source>
</evidence>
<dbReference type="SUPFAM" id="SSF54211">
    <property type="entry name" value="Ribosomal protein S5 domain 2-like"/>
    <property type="match status" value="1"/>
</dbReference>
<dbReference type="GO" id="GO:0000177">
    <property type="term" value="C:cytoplasmic exosome (RNase complex)"/>
    <property type="evidence" value="ECO:0007669"/>
    <property type="project" value="TreeGrafter"/>
</dbReference>
<dbReference type="GO" id="GO:0035925">
    <property type="term" value="F:mRNA 3'-UTR AU-rich region binding"/>
    <property type="evidence" value="ECO:0007669"/>
    <property type="project" value="TreeGrafter"/>
</dbReference>
<feature type="domain" description="Exoribonuclease phosphorolytic" evidence="10">
    <location>
        <begin position="31"/>
        <end position="95"/>
    </location>
</feature>